<reference evidence="1 2" key="1">
    <citation type="submission" date="2019-05" db="EMBL/GenBank/DDBJ databases">
        <title>Comparative genomics and metabolomics analyses of clavulanic acid producing Streptomyces species provides insight into specialized metabolism and evolution of beta-lactam biosynthetic gene clusters.</title>
        <authorList>
            <person name="Moore M.A."/>
            <person name="Cruz-Morales P."/>
            <person name="Barona Gomez F."/>
            <person name="Kapil T."/>
        </authorList>
    </citation>
    <scope>NUCLEOTIDE SEQUENCE [LARGE SCALE GENOMIC DNA]</scope>
    <source>
        <strain evidence="1 2">NRRL 5741</strain>
    </source>
</reference>
<dbReference type="OrthoDB" id="4245530at2"/>
<proteinExistence type="predicted"/>
<evidence type="ECO:0000313" key="2">
    <source>
        <dbReference type="Proteomes" id="UP000419138"/>
    </source>
</evidence>
<name>A0A646KQ37_STRJU</name>
<dbReference type="Proteomes" id="UP000419138">
    <property type="component" value="Unassembled WGS sequence"/>
</dbReference>
<protein>
    <submittedName>
        <fullName evidence="1">Uncharacterized protein</fullName>
    </submittedName>
</protein>
<dbReference type="AlphaFoldDB" id="A0A646KQ37"/>
<comment type="caution">
    <text evidence="1">The sequence shown here is derived from an EMBL/GenBank/DDBJ whole genome shotgun (WGS) entry which is preliminary data.</text>
</comment>
<sequence>MCIRTEAAPAALILPWDPSRHVITVPQGVPPEAALIGVRAVLTELAIPQPSAGARCWCGAAVELPRVPNRQEDEVIHRAS</sequence>
<evidence type="ECO:0000313" key="1">
    <source>
        <dbReference type="EMBL" id="MQT03116.1"/>
    </source>
</evidence>
<dbReference type="EMBL" id="VCLA01000164">
    <property type="protein sequence ID" value="MQT03116.1"/>
    <property type="molecule type" value="Genomic_DNA"/>
</dbReference>
<organism evidence="1 2">
    <name type="scientific">Streptomyces jumonjinensis</name>
    <dbReference type="NCBI Taxonomy" id="1945"/>
    <lineage>
        <taxon>Bacteria</taxon>
        <taxon>Bacillati</taxon>
        <taxon>Actinomycetota</taxon>
        <taxon>Actinomycetes</taxon>
        <taxon>Kitasatosporales</taxon>
        <taxon>Streptomycetaceae</taxon>
        <taxon>Streptomyces</taxon>
    </lineage>
</organism>
<gene>
    <name evidence="1" type="ORF">FF041_23885</name>
</gene>
<keyword evidence="2" id="KW-1185">Reference proteome</keyword>
<accession>A0A646KQ37</accession>
<dbReference type="RefSeq" id="WP_153524675.1">
    <property type="nucleotide sequence ID" value="NZ_JBEPDZ010000017.1"/>
</dbReference>